<dbReference type="AlphaFoldDB" id="A0A1G5SDN1"/>
<dbReference type="STRING" id="51642.NSMM_240035"/>
<protein>
    <submittedName>
        <fullName evidence="1">Uncharacterized protein</fullName>
    </submittedName>
</protein>
<gene>
    <name evidence="1" type="ORF">NSMM_240035</name>
</gene>
<sequence>MVSVKPLFCCAKPLATITTIPGFVVITTFISNIERLAIDPATIDKLTEQTFNPDQQNISFSRHLVLMALFY</sequence>
<organism evidence="1 2">
    <name type="scientific">Nitrosomonas mobilis</name>
    <dbReference type="NCBI Taxonomy" id="51642"/>
    <lineage>
        <taxon>Bacteria</taxon>
        <taxon>Pseudomonadati</taxon>
        <taxon>Pseudomonadota</taxon>
        <taxon>Betaproteobacteria</taxon>
        <taxon>Nitrosomonadales</taxon>
        <taxon>Nitrosomonadaceae</taxon>
        <taxon>Nitrosomonas</taxon>
    </lineage>
</organism>
<proteinExistence type="predicted"/>
<dbReference type="EMBL" id="FMWO01000030">
    <property type="protein sequence ID" value="SCZ84651.1"/>
    <property type="molecule type" value="Genomic_DNA"/>
</dbReference>
<keyword evidence="2" id="KW-1185">Reference proteome</keyword>
<name>A0A1G5SDN1_9PROT</name>
<evidence type="ECO:0000313" key="2">
    <source>
        <dbReference type="Proteomes" id="UP000198729"/>
    </source>
</evidence>
<reference evidence="1 2" key="1">
    <citation type="submission" date="2016-10" db="EMBL/GenBank/DDBJ databases">
        <authorList>
            <person name="de Groot N.N."/>
        </authorList>
    </citation>
    <scope>NUCLEOTIDE SEQUENCE [LARGE SCALE GENOMIC DNA]</scope>
    <source>
        <strain evidence="1">1</strain>
    </source>
</reference>
<evidence type="ECO:0000313" key="1">
    <source>
        <dbReference type="EMBL" id="SCZ84651.1"/>
    </source>
</evidence>
<accession>A0A1G5SDN1</accession>
<dbReference type="Proteomes" id="UP000198729">
    <property type="component" value="Unassembled WGS sequence"/>
</dbReference>